<dbReference type="InterPro" id="IPR036852">
    <property type="entry name" value="Peptidase_S8/S53_dom_sf"/>
</dbReference>
<dbReference type="Pfam" id="PF00082">
    <property type="entry name" value="Peptidase_S8"/>
    <property type="match status" value="1"/>
</dbReference>
<dbReference type="Gene3D" id="3.40.50.200">
    <property type="entry name" value="Peptidase S8/S53 domain"/>
    <property type="match status" value="1"/>
</dbReference>
<evidence type="ECO:0000256" key="8">
    <source>
        <dbReference type="SAM" id="SignalP"/>
    </source>
</evidence>
<feature type="region of interest" description="Disordered" evidence="7">
    <location>
        <begin position="160"/>
        <end position="199"/>
    </location>
</feature>
<evidence type="ECO:0000259" key="9">
    <source>
        <dbReference type="Pfam" id="PF00082"/>
    </source>
</evidence>
<dbReference type="Proteomes" id="UP000590647">
    <property type="component" value="Unassembled WGS sequence"/>
</dbReference>
<reference evidence="13 14" key="1">
    <citation type="submission" date="2020-08" db="EMBL/GenBank/DDBJ databases">
        <title>Sequencing the genomes of 1000 actinobacteria strains.</title>
        <authorList>
            <person name="Klenk H.-P."/>
        </authorList>
    </citation>
    <scope>NUCLEOTIDE SEQUENCE [LARGE SCALE GENOMIC DNA]</scope>
    <source>
        <strain evidence="13 14">DSM 40084</strain>
    </source>
</reference>
<gene>
    <name evidence="13" type="ORF">HDA41_005067</name>
</gene>
<dbReference type="GO" id="GO:0004252">
    <property type="term" value="F:serine-type endopeptidase activity"/>
    <property type="evidence" value="ECO:0007669"/>
    <property type="project" value="UniProtKB-UniRule"/>
</dbReference>
<keyword evidence="3 6" id="KW-0378">Hydrolase</keyword>
<feature type="active site" description="Charge relay system" evidence="5 6">
    <location>
        <position position="630"/>
    </location>
</feature>
<feature type="active site" description="Charge relay system" evidence="5 6">
    <location>
        <position position="311"/>
    </location>
</feature>
<dbReference type="PRINTS" id="PR00723">
    <property type="entry name" value="SUBTILISIN"/>
</dbReference>
<dbReference type="PROSITE" id="PS51892">
    <property type="entry name" value="SUBTILASE"/>
    <property type="match status" value="1"/>
</dbReference>
<dbReference type="AlphaFoldDB" id="A0A7W9H7F2"/>
<evidence type="ECO:0000259" key="12">
    <source>
        <dbReference type="Pfam" id="PF17766"/>
    </source>
</evidence>
<dbReference type="InterPro" id="IPR003137">
    <property type="entry name" value="PA_domain"/>
</dbReference>
<feature type="active site" description="Charge relay system" evidence="5 6">
    <location>
        <position position="235"/>
    </location>
</feature>
<comment type="similarity">
    <text evidence="1 6">Belongs to the peptidase S8 family.</text>
</comment>
<keyword evidence="2 6" id="KW-0645">Protease</keyword>
<name>A0A7W9H7F2_9ACTN</name>
<dbReference type="PANTHER" id="PTHR10795">
    <property type="entry name" value="PROPROTEIN CONVERTASE SUBTILISIN/KEXIN"/>
    <property type="match status" value="1"/>
</dbReference>
<keyword evidence="4 6" id="KW-0720">Serine protease</keyword>
<feature type="domain" description="PA" evidence="10">
    <location>
        <begin position="472"/>
        <end position="552"/>
    </location>
</feature>
<protein>
    <recommendedName>
        <fullName evidence="15">Serine protease</fullName>
    </recommendedName>
</protein>
<accession>A0A7W9H7F2</accession>
<dbReference type="Gene3D" id="2.60.40.2310">
    <property type="match status" value="1"/>
</dbReference>
<dbReference type="InterPro" id="IPR015500">
    <property type="entry name" value="Peptidase_S8_subtilisin-rel"/>
</dbReference>
<proteinExistence type="inferred from homology"/>
<evidence type="ECO:0000313" key="13">
    <source>
        <dbReference type="EMBL" id="MBB5797103.1"/>
    </source>
</evidence>
<dbReference type="InterPro" id="IPR045051">
    <property type="entry name" value="SBT"/>
</dbReference>
<evidence type="ECO:0000256" key="5">
    <source>
        <dbReference type="PIRSR" id="PIRSR615500-1"/>
    </source>
</evidence>
<dbReference type="Pfam" id="PF17766">
    <property type="entry name" value="fn3_6"/>
    <property type="match status" value="1"/>
</dbReference>
<evidence type="ECO:0000259" key="10">
    <source>
        <dbReference type="Pfam" id="PF02225"/>
    </source>
</evidence>
<feature type="compositionally biased region" description="Low complexity" evidence="7">
    <location>
        <begin position="178"/>
        <end position="197"/>
    </location>
</feature>
<dbReference type="InterPro" id="IPR023828">
    <property type="entry name" value="Peptidase_S8_Ser-AS"/>
</dbReference>
<evidence type="ECO:0000256" key="4">
    <source>
        <dbReference type="ARBA" id="ARBA00022825"/>
    </source>
</evidence>
<evidence type="ECO:0000256" key="1">
    <source>
        <dbReference type="ARBA" id="ARBA00011073"/>
    </source>
</evidence>
<dbReference type="Gene3D" id="3.30.70.80">
    <property type="entry name" value="Peptidase S8 propeptide/proteinase inhibitor I9"/>
    <property type="match status" value="1"/>
</dbReference>
<organism evidence="13 14">
    <name type="scientific">Streptomyces caelestis</name>
    <dbReference type="NCBI Taxonomy" id="36816"/>
    <lineage>
        <taxon>Bacteria</taxon>
        <taxon>Bacillati</taxon>
        <taxon>Actinomycetota</taxon>
        <taxon>Actinomycetes</taxon>
        <taxon>Kitasatosporales</taxon>
        <taxon>Streptomycetaceae</taxon>
        <taxon>Streptomyces</taxon>
    </lineage>
</organism>
<dbReference type="Pfam" id="PF05922">
    <property type="entry name" value="Inhibitor_I9"/>
    <property type="match status" value="1"/>
</dbReference>
<dbReference type="CDD" id="cd02120">
    <property type="entry name" value="PA_subtilisin_like"/>
    <property type="match status" value="1"/>
</dbReference>
<feature type="domain" description="Inhibitor I9" evidence="11">
    <location>
        <begin position="54"/>
        <end position="151"/>
    </location>
</feature>
<dbReference type="Gene3D" id="3.50.30.30">
    <property type="match status" value="1"/>
</dbReference>
<comment type="caution">
    <text evidence="13">The sequence shown here is derived from an EMBL/GenBank/DDBJ whole genome shotgun (WGS) entry which is preliminary data.</text>
</comment>
<feature type="domain" description="Peptidase S8/S53" evidence="9">
    <location>
        <begin position="226"/>
        <end position="667"/>
    </location>
</feature>
<evidence type="ECO:0000256" key="6">
    <source>
        <dbReference type="PROSITE-ProRule" id="PRU01240"/>
    </source>
</evidence>
<dbReference type="EMBL" id="JACHNE010000001">
    <property type="protein sequence ID" value="MBB5797103.1"/>
    <property type="molecule type" value="Genomic_DNA"/>
</dbReference>
<keyword evidence="14" id="KW-1185">Reference proteome</keyword>
<evidence type="ECO:0008006" key="15">
    <source>
        <dbReference type="Google" id="ProtNLM"/>
    </source>
</evidence>
<evidence type="ECO:0000256" key="7">
    <source>
        <dbReference type="SAM" id="MobiDB-lite"/>
    </source>
</evidence>
<feature type="chain" id="PRO_5030878719" description="Serine protease" evidence="8">
    <location>
        <begin position="29"/>
        <end position="1051"/>
    </location>
</feature>
<dbReference type="SUPFAM" id="SSF52743">
    <property type="entry name" value="Subtilisin-like"/>
    <property type="match status" value="1"/>
</dbReference>
<dbReference type="InterPro" id="IPR000209">
    <property type="entry name" value="Peptidase_S8/S53_dom"/>
</dbReference>
<dbReference type="InterPro" id="IPR037045">
    <property type="entry name" value="S8pro/Inhibitor_I9_sf"/>
</dbReference>
<dbReference type="InterPro" id="IPR041469">
    <property type="entry name" value="Subtilisin-like_FN3"/>
</dbReference>
<dbReference type="RefSeq" id="WP_184987415.1">
    <property type="nucleotide sequence ID" value="NZ_JACHNE010000001.1"/>
</dbReference>
<feature type="signal peptide" evidence="8">
    <location>
        <begin position="1"/>
        <end position="28"/>
    </location>
</feature>
<dbReference type="GO" id="GO:0006508">
    <property type="term" value="P:proteolysis"/>
    <property type="evidence" value="ECO:0007669"/>
    <property type="project" value="UniProtKB-KW"/>
</dbReference>
<dbReference type="InterPro" id="IPR010259">
    <property type="entry name" value="S8pro/Inhibitor_I9"/>
</dbReference>
<feature type="compositionally biased region" description="Polar residues" evidence="7">
    <location>
        <begin position="166"/>
        <end position="177"/>
    </location>
</feature>
<dbReference type="Gene3D" id="2.60.120.380">
    <property type="match status" value="1"/>
</dbReference>
<sequence length="1051" mass="109264">MTSHQRRVRTAGAFLAPLLAGALTLAGAAPAQTATGIPSASDSPRNVGSYRAGTYVVKLANDPVATYEGGLPGLKRTAPDSGERLDADSRAAKEYLRHLDERRDDVLDTVPGVRKLYDYDYTLNGFAARLTGKQAEKLAGTPGVVSVTASRVSRPAADFLPADMRGSSTDRGTGSTLSPGSAAPASPPAARAAGSPVAPLPDVPRMLGLSGKKGLWSEFGGPERAGEGMIVGVVDHGFAPEHPMLAPLPEPRPDAATIAKKWRGTCDQGVADDPAHNVTCNNKVIGAAWFAKGPAELPEGEFPSPRDVDSHGTHVGTIIAGNRIERATIPGTNLTGTLTGLAPAARLAFYKACWGSGCHDVDTAAAIDRAVADGVDVLNFSIGGGLDSPTSMEAMRNAAEAGVFIAAVASNDGPDTVENTAPWITTVATTTHDTTYRSTLELGDGRRFSNVGVTAPVPPAPLVGGADVRAADADPAEAALCLPDTLDPAKARGRIVICDRGTNFLEEKVDEVKRAGGPAAVLVNTPTSSSDFRTALYSLPFLQLSDKDGQELKAYAAKEGATAEFPGGTGEHTRAPSVLDWSSSGPDPFSNGDLLKPDLAAPGNLILAGTVPNSPLNVGPGQYAFLSGTSQASPQIAGLATLLKSLHPDWSPMEIQSALMTTATTTDNEGKPIQRLDAGTATPLDHGAGFPRAARAAHPGLVYDSTPADWVAYLCAVGLRPTTDAGDDACATAPKTDPSDLNRASIAVGDLLRTQTVTRKVTNVDTKTATYKATLRTPPGFKATVSPERLKVQPGGSATYKVTFTRTSAALDVWSFGSLTWSDAHSHHRVTSPVALRPLLLSAPEELTLGVDGTRSTAFTVQAGWNGDLTATTTGLYAGEKTTGTLRGVYKDGVDEAPPASDAIAKVRVHVPQDTEVTRVATASADHLPATDLDMYAFDTDGQLFDMSAKAGSDENIDLPPGDYDVYVVQYSLPEGATSQQLTLWTWQLGGSAAPDVPLGVSPATQPVPDSGTAEVTVTWPDVAPDERYMGIVKYGDGSDTVGRTLLTIVP</sequence>
<evidence type="ECO:0000259" key="11">
    <source>
        <dbReference type="Pfam" id="PF05922"/>
    </source>
</evidence>
<evidence type="ECO:0000256" key="2">
    <source>
        <dbReference type="ARBA" id="ARBA00022670"/>
    </source>
</evidence>
<evidence type="ECO:0000313" key="14">
    <source>
        <dbReference type="Proteomes" id="UP000590647"/>
    </source>
</evidence>
<feature type="domain" description="Subtilisin-like protease fibronectin type-III" evidence="12">
    <location>
        <begin position="740"/>
        <end position="835"/>
    </location>
</feature>
<keyword evidence="8" id="KW-0732">Signal</keyword>
<dbReference type="Pfam" id="PF02225">
    <property type="entry name" value="PA"/>
    <property type="match status" value="1"/>
</dbReference>
<dbReference type="PROSITE" id="PS00138">
    <property type="entry name" value="SUBTILASE_SER"/>
    <property type="match status" value="1"/>
</dbReference>
<evidence type="ECO:0000256" key="3">
    <source>
        <dbReference type="ARBA" id="ARBA00022801"/>
    </source>
</evidence>